<dbReference type="EMBL" id="JYDP01007198">
    <property type="protein sequence ID" value="KRY76258.1"/>
    <property type="molecule type" value="Genomic_DNA"/>
</dbReference>
<proteinExistence type="predicted"/>
<dbReference type="AlphaFoldDB" id="A0A0V1ERU6"/>
<dbReference type="Proteomes" id="UP000055024">
    <property type="component" value="Unassembled WGS sequence"/>
</dbReference>
<keyword evidence="3" id="KW-1185">Reference proteome</keyword>
<protein>
    <submittedName>
        <fullName evidence="2">Uncharacterized protein</fullName>
    </submittedName>
</protein>
<comment type="caution">
    <text evidence="2">The sequence shown here is derived from an EMBL/GenBank/DDBJ whole genome shotgun (WGS) entry which is preliminary data.</text>
</comment>
<evidence type="ECO:0000313" key="3">
    <source>
        <dbReference type="Proteomes" id="UP000055024"/>
    </source>
</evidence>
<reference evidence="2 3" key="1">
    <citation type="submission" date="2015-01" db="EMBL/GenBank/DDBJ databases">
        <title>Evolution of Trichinella species and genotypes.</title>
        <authorList>
            <person name="Korhonen P.K."/>
            <person name="Edoardo P."/>
            <person name="Giuseppe L.R."/>
            <person name="Gasser R.B."/>
        </authorList>
    </citation>
    <scope>NUCLEOTIDE SEQUENCE [LARGE SCALE GENOMIC DNA]</scope>
    <source>
        <strain evidence="2">ISS1029</strain>
    </source>
</reference>
<feature type="non-terminal residue" evidence="2">
    <location>
        <position position="1"/>
    </location>
</feature>
<evidence type="ECO:0000313" key="2">
    <source>
        <dbReference type="EMBL" id="KRY76258.1"/>
    </source>
</evidence>
<feature type="region of interest" description="Disordered" evidence="1">
    <location>
        <begin position="1"/>
        <end position="29"/>
    </location>
</feature>
<feature type="non-terminal residue" evidence="2">
    <location>
        <position position="45"/>
    </location>
</feature>
<gene>
    <name evidence="2" type="ORF">T11_1941</name>
</gene>
<evidence type="ECO:0000256" key="1">
    <source>
        <dbReference type="SAM" id="MobiDB-lite"/>
    </source>
</evidence>
<feature type="compositionally biased region" description="Pro residues" evidence="1">
    <location>
        <begin position="1"/>
        <end position="12"/>
    </location>
</feature>
<sequence length="45" mass="4866">LTVPHPIPPPLSHPQEGEPQPTPLYQTSLCPGASSLSRIRCIFSD</sequence>
<organism evidence="2 3">
    <name type="scientific">Trichinella zimbabwensis</name>
    <dbReference type="NCBI Taxonomy" id="268475"/>
    <lineage>
        <taxon>Eukaryota</taxon>
        <taxon>Metazoa</taxon>
        <taxon>Ecdysozoa</taxon>
        <taxon>Nematoda</taxon>
        <taxon>Enoplea</taxon>
        <taxon>Dorylaimia</taxon>
        <taxon>Trichinellida</taxon>
        <taxon>Trichinellidae</taxon>
        <taxon>Trichinella</taxon>
    </lineage>
</organism>
<accession>A0A0V1ERU6</accession>
<name>A0A0V1ERU6_9BILA</name>